<dbReference type="Proteomes" id="UP000321721">
    <property type="component" value="Unassembled WGS sequence"/>
</dbReference>
<dbReference type="RefSeq" id="WP_147099218.1">
    <property type="nucleotide sequence ID" value="NZ_VOOS01000002.1"/>
</dbReference>
<evidence type="ECO:0000313" key="2">
    <source>
        <dbReference type="EMBL" id="TXB65919.1"/>
    </source>
</evidence>
<sequence length="247" mass="28626">MSKNKDNLNWFEDWFDSPYYHILYKNRDMVEAETFIANLLGYLKPLKTDHLLDVACGKGRHAKTMNDLGFNVDAFDLSENSIASAKQFQNERLKFYVNDIRKPLNTNHYQFAFNLFTSFGYFDDDNDNILAIDAIAKSLFNDGTLVLDFMNASKIIAELVEAETKMIEGITFKITKSVVDNFIIKQIDFEDKGNSYSFQERVKAITQKDFIRYFNLANLKIEATFGDYDLNPFNENTSERLIIVAKK</sequence>
<keyword evidence="2" id="KW-0808">Transferase</keyword>
<dbReference type="InterPro" id="IPR025714">
    <property type="entry name" value="Methyltranfer_dom"/>
</dbReference>
<organism evidence="2 3">
    <name type="scientific">Vicingus serpentipes</name>
    <dbReference type="NCBI Taxonomy" id="1926625"/>
    <lineage>
        <taxon>Bacteria</taxon>
        <taxon>Pseudomonadati</taxon>
        <taxon>Bacteroidota</taxon>
        <taxon>Flavobacteriia</taxon>
        <taxon>Flavobacteriales</taxon>
        <taxon>Vicingaceae</taxon>
        <taxon>Vicingus</taxon>
    </lineage>
</organism>
<accession>A0A5C6RVK5</accession>
<name>A0A5C6RVK5_9FLAO</name>
<proteinExistence type="predicted"/>
<keyword evidence="3" id="KW-1185">Reference proteome</keyword>
<evidence type="ECO:0000259" key="1">
    <source>
        <dbReference type="Pfam" id="PF13847"/>
    </source>
</evidence>
<feature type="domain" description="Methyltransferase" evidence="1">
    <location>
        <begin position="49"/>
        <end position="172"/>
    </location>
</feature>
<dbReference type="Gene3D" id="3.40.50.150">
    <property type="entry name" value="Vaccinia Virus protein VP39"/>
    <property type="match status" value="1"/>
</dbReference>
<dbReference type="GO" id="GO:0032259">
    <property type="term" value="P:methylation"/>
    <property type="evidence" value="ECO:0007669"/>
    <property type="project" value="UniProtKB-KW"/>
</dbReference>
<dbReference type="InterPro" id="IPR029063">
    <property type="entry name" value="SAM-dependent_MTases_sf"/>
</dbReference>
<dbReference type="SUPFAM" id="SSF53335">
    <property type="entry name" value="S-adenosyl-L-methionine-dependent methyltransferases"/>
    <property type="match status" value="1"/>
</dbReference>
<dbReference type="AlphaFoldDB" id="A0A5C6RVK5"/>
<dbReference type="OrthoDB" id="9811589at2"/>
<dbReference type="EMBL" id="VOOS01000002">
    <property type="protein sequence ID" value="TXB65919.1"/>
    <property type="molecule type" value="Genomic_DNA"/>
</dbReference>
<protein>
    <submittedName>
        <fullName evidence="2">Methyltransferase domain-containing protein</fullName>
    </submittedName>
</protein>
<reference evidence="2 3" key="1">
    <citation type="submission" date="2019-08" db="EMBL/GenBank/DDBJ databases">
        <title>Genome of Vicingus serpentipes NCIMB 15042.</title>
        <authorList>
            <person name="Bowman J.P."/>
        </authorList>
    </citation>
    <scope>NUCLEOTIDE SEQUENCE [LARGE SCALE GENOMIC DNA]</scope>
    <source>
        <strain evidence="2 3">NCIMB 15042</strain>
    </source>
</reference>
<keyword evidence="2" id="KW-0489">Methyltransferase</keyword>
<dbReference type="Gene3D" id="2.20.25.110">
    <property type="entry name" value="S-adenosyl-L-methionine-dependent methyltransferases"/>
    <property type="match status" value="1"/>
</dbReference>
<evidence type="ECO:0000313" key="3">
    <source>
        <dbReference type="Proteomes" id="UP000321721"/>
    </source>
</evidence>
<gene>
    <name evidence="2" type="ORF">FRY74_04950</name>
</gene>
<dbReference type="CDD" id="cd02440">
    <property type="entry name" value="AdoMet_MTases"/>
    <property type="match status" value="1"/>
</dbReference>
<dbReference type="GO" id="GO:0008168">
    <property type="term" value="F:methyltransferase activity"/>
    <property type="evidence" value="ECO:0007669"/>
    <property type="project" value="UniProtKB-KW"/>
</dbReference>
<comment type="caution">
    <text evidence="2">The sequence shown here is derived from an EMBL/GenBank/DDBJ whole genome shotgun (WGS) entry which is preliminary data.</text>
</comment>
<dbReference type="Pfam" id="PF13847">
    <property type="entry name" value="Methyltransf_31"/>
    <property type="match status" value="1"/>
</dbReference>